<protein>
    <submittedName>
        <fullName evidence="1">Uncharacterized protein</fullName>
    </submittedName>
</protein>
<comment type="caution">
    <text evidence="1">The sequence shown here is derived from an EMBL/GenBank/DDBJ whole genome shotgun (WGS) entry which is preliminary data.</text>
</comment>
<gene>
    <name evidence="1" type="ORF">IEO21_08468</name>
</gene>
<name>A0A8H7NW31_9APHY</name>
<reference evidence="1" key="2">
    <citation type="journal article" name="Front. Microbiol.">
        <title>Degradative Capacity of Two Strains of Rhodonia placenta: From Phenotype to Genotype.</title>
        <authorList>
            <person name="Kolle M."/>
            <person name="Horta M.A.C."/>
            <person name="Nowrousian M."/>
            <person name="Ohm R.A."/>
            <person name="Benz J.P."/>
            <person name="Pilgard A."/>
        </authorList>
    </citation>
    <scope>NUCLEOTIDE SEQUENCE</scope>
    <source>
        <strain evidence="1">FPRL280</strain>
    </source>
</reference>
<evidence type="ECO:0000313" key="1">
    <source>
        <dbReference type="EMBL" id="KAF9806918.1"/>
    </source>
</evidence>
<dbReference type="Proteomes" id="UP000639403">
    <property type="component" value="Unassembled WGS sequence"/>
</dbReference>
<proteinExistence type="predicted"/>
<dbReference type="EMBL" id="JADOXO010000303">
    <property type="protein sequence ID" value="KAF9806918.1"/>
    <property type="molecule type" value="Genomic_DNA"/>
</dbReference>
<evidence type="ECO:0000313" key="2">
    <source>
        <dbReference type="Proteomes" id="UP000639403"/>
    </source>
</evidence>
<reference evidence="1" key="1">
    <citation type="submission" date="2020-11" db="EMBL/GenBank/DDBJ databases">
        <authorList>
            <person name="Koelle M."/>
            <person name="Horta M.A.C."/>
            <person name="Nowrousian M."/>
            <person name="Ohm R.A."/>
            <person name="Benz P."/>
            <person name="Pilgard A."/>
        </authorList>
    </citation>
    <scope>NUCLEOTIDE SEQUENCE</scope>
    <source>
        <strain evidence="1">FPRL280</strain>
    </source>
</reference>
<sequence>MHERHTAMEFSVLFKGPVDCSEYGDLELHDKYLSGIPSCIYHKIELETFTMWEDADKHATAEDGDIAEHLVVHLNRKAPWPASMWPLEKATSLAIALAAGGRGTNILSAPIAVTSTPIASPSASTSAASANTKLADLMAQVKSMCEKLEHYWAMKEESF</sequence>
<accession>A0A8H7NW31</accession>
<organism evidence="1 2">
    <name type="scientific">Rhodonia placenta</name>
    <dbReference type="NCBI Taxonomy" id="104341"/>
    <lineage>
        <taxon>Eukaryota</taxon>
        <taxon>Fungi</taxon>
        <taxon>Dikarya</taxon>
        <taxon>Basidiomycota</taxon>
        <taxon>Agaricomycotina</taxon>
        <taxon>Agaricomycetes</taxon>
        <taxon>Polyporales</taxon>
        <taxon>Adustoporiaceae</taxon>
        <taxon>Rhodonia</taxon>
    </lineage>
</organism>
<dbReference type="AlphaFoldDB" id="A0A8H7NW31"/>